<evidence type="ECO:0008006" key="2">
    <source>
        <dbReference type="Google" id="ProtNLM"/>
    </source>
</evidence>
<dbReference type="InterPro" id="IPR036179">
    <property type="entry name" value="Ig-like_dom_sf"/>
</dbReference>
<sequence>MCVHNDPQRHALERLHPPHIRVRQVAPCGLKFSLALSRVGNSSWTAQRTWTVERSRHTSQYSTAEDFLDTVLRVLITDPEQYGNYTCNASNELGRAEGQIELLAGKIWEGGNTSPMISSLASYGVGSPQRLHTTSKERLFVG</sequence>
<name>A0A7R9PMU6_TIMGE</name>
<protein>
    <recommendedName>
        <fullName evidence="2">Ig-like domain-containing protein</fullName>
    </recommendedName>
</protein>
<evidence type="ECO:0000313" key="1">
    <source>
        <dbReference type="EMBL" id="CAD7596308.1"/>
    </source>
</evidence>
<organism evidence="1">
    <name type="scientific">Timema genevievae</name>
    <name type="common">Walking stick</name>
    <dbReference type="NCBI Taxonomy" id="629358"/>
    <lineage>
        <taxon>Eukaryota</taxon>
        <taxon>Metazoa</taxon>
        <taxon>Ecdysozoa</taxon>
        <taxon>Arthropoda</taxon>
        <taxon>Hexapoda</taxon>
        <taxon>Insecta</taxon>
        <taxon>Pterygota</taxon>
        <taxon>Neoptera</taxon>
        <taxon>Polyneoptera</taxon>
        <taxon>Phasmatodea</taxon>
        <taxon>Timematodea</taxon>
        <taxon>Timematoidea</taxon>
        <taxon>Timematidae</taxon>
        <taxon>Timema</taxon>
    </lineage>
</organism>
<dbReference type="EMBL" id="OE841567">
    <property type="protein sequence ID" value="CAD7596308.1"/>
    <property type="molecule type" value="Genomic_DNA"/>
</dbReference>
<dbReference type="SUPFAM" id="SSF48726">
    <property type="entry name" value="Immunoglobulin"/>
    <property type="match status" value="1"/>
</dbReference>
<proteinExistence type="predicted"/>
<reference evidence="1" key="1">
    <citation type="submission" date="2020-11" db="EMBL/GenBank/DDBJ databases">
        <authorList>
            <person name="Tran Van P."/>
        </authorList>
    </citation>
    <scope>NUCLEOTIDE SEQUENCE</scope>
</reference>
<dbReference type="AlphaFoldDB" id="A0A7R9PMU6"/>
<gene>
    <name evidence="1" type="ORF">TGEB3V08_LOCUS6349</name>
</gene>
<accession>A0A7R9PMU6</accession>
<dbReference type="Gene3D" id="2.60.40.10">
    <property type="entry name" value="Immunoglobulins"/>
    <property type="match status" value="1"/>
</dbReference>
<dbReference type="InterPro" id="IPR013783">
    <property type="entry name" value="Ig-like_fold"/>
</dbReference>